<dbReference type="OrthoDB" id="786845at2759"/>
<dbReference type="InterPro" id="IPR044660">
    <property type="entry name" value="IBH1-like"/>
</dbReference>
<evidence type="ECO:0000313" key="4">
    <source>
        <dbReference type="EMBL" id="KAF8393934.1"/>
    </source>
</evidence>
<evidence type="ECO:0000313" key="5">
    <source>
        <dbReference type="Proteomes" id="UP000655225"/>
    </source>
</evidence>
<sequence length="217" mass="25108">MDCQQLSLNPSSHKSRCTRGFLRALLRINKNRPTSSSPKEICRRSRRIKSAAYVSMAYAVGPRRAWSRAVLSKVRKQAKDRALFRKVGYGAKRKRHDIGNEPVREGADNLRRLVPGCETMGFCSLLDETAHFIKCLSTQERNQHDQGGKTMQAKEQMWKTLEEKGLKMRPFGRNPRGLKITQFPVHQHIGELDVKERIIKRWSSNQVTKQHVERMKQ</sequence>
<dbReference type="Proteomes" id="UP000655225">
    <property type="component" value="Unassembled WGS sequence"/>
</dbReference>
<dbReference type="PANTHER" id="PTHR33124:SF40">
    <property type="entry name" value="TRANSCRIPTION FACTOR IBH1"/>
    <property type="match status" value="1"/>
</dbReference>
<proteinExistence type="predicted"/>
<evidence type="ECO:0000256" key="2">
    <source>
        <dbReference type="ARBA" id="ARBA00023163"/>
    </source>
</evidence>
<dbReference type="GO" id="GO:0006355">
    <property type="term" value="P:regulation of DNA-templated transcription"/>
    <property type="evidence" value="ECO:0007669"/>
    <property type="project" value="InterPro"/>
</dbReference>
<feature type="domain" description="IBH1-like N-terminal" evidence="3">
    <location>
        <begin position="14"/>
        <end position="77"/>
    </location>
</feature>
<protein>
    <recommendedName>
        <fullName evidence="3">IBH1-like N-terminal domain-containing protein</fullName>
    </recommendedName>
</protein>
<organism evidence="4 5">
    <name type="scientific">Tetracentron sinense</name>
    <name type="common">Spur-leaf</name>
    <dbReference type="NCBI Taxonomy" id="13715"/>
    <lineage>
        <taxon>Eukaryota</taxon>
        <taxon>Viridiplantae</taxon>
        <taxon>Streptophyta</taxon>
        <taxon>Embryophyta</taxon>
        <taxon>Tracheophyta</taxon>
        <taxon>Spermatophyta</taxon>
        <taxon>Magnoliopsida</taxon>
        <taxon>Trochodendrales</taxon>
        <taxon>Trochodendraceae</taxon>
        <taxon>Tetracentron</taxon>
    </lineage>
</organism>
<keyword evidence="1" id="KW-0805">Transcription regulation</keyword>
<keyword evidence="2" id="KW-0804">Transcription</keyword>
<comment type="caution">
    <text evidence="4">The sequence shown here is derived from an EMBL/GenBank/DDBJ whole genome shotgun (WGS) entry which is preliminary data.</text>
</comment>
<gene>
    <name evidence="4" type="ORF">HHK36_020136</name>
</gene>
<dbReference type="EMBL" id="JABCRI010000014">
    <property type="protein sequence ID" value="KAF8393934.1"/>
    <property type="molecule type" value="Genomic_DNA"/>
</dbReference>
<evidence type="ECO:0000259" key="3">
    <source>
        <dbReference type="Pfam" id="PF26576"/>
    </source>
</evidence>
<reference evidence="4 5" key="1">
    <citation type="submission" date="2020-04" db="EMBL/GenBank/DDBJ databases">
        <title>Plant Genome Project.</title>
        <authorList>
            <person name="Zhang R.-G."/>
        </authorList>
    </citation>
    <scope>NUCLEOTIDE SEQUENCE [LARGE SCALE GENOMIC DNA]</scope>
    <source>
        <strain evidence="4">YNK0</strain>
        <tissue evidence="4">Leaf</tissue>
    </source>
</reference>
<accession>A0A835DBC5</accession>
<dbReference type="PANTHER" id="PTHR33124">
    <property type="entry name" value="TRANSCRIPTION FACTOR IBH1-LIKE 1"/>
    <property type="match status" value="1"/>
</dbReference>
<evidence type="ECO:0000256" key="1">
    <source>
        <dbReference type="ARBA" id="ARBA00023015"/>
    </source>
</evidence>
<dbReference type="AlphaFoldDB" id="A0A835DBC5"/>
<dbReference type="InterPro" id="IPR059002">
    <property type="entry name" value="IBH1_N"/>
</dbReference>
<dbReference type="Pfam" id="PF26576">
    <property type="entry name" value="IBH1_N"/>
    <property type="match status" value="1"/>
</dbReference>
<name>A0A835DBC5_TETSI</name>
<keyword evidence="5" id="KW-1185">Reference proteome</keyword>